<dbReference type="InterPro" id="IPR029063">
    <property type="entry name" value="SAM-dependent_MTases_sf"/>
</dbReference>
<evidence type="ECO:0000259" key="1">
    <source>
        <dbReference type="Pfam" id="PF08241"/>
    </source>
</evidence>
<dbReference type="EMBL" id="JAAKYA010000014">
    <property type="protein sequence ID" value="NGO38323.1"/>
    <property type="molecule type" value="Genomic_DNA"/>
</dbReference>
<name>A0A6M1RKZ9_9BACT</name>
<accession>A0A6M1RKZ9</accession>
<dbReference type="PANTHER" id="PTHR42912:SF93">
    <property type="entry name" value="N6-ADENOSINE-METHYLTRANSFERASE TMT1A"/>
    <property type="match status" value="1"/>
</dbReference>
<dbReference type="SUPFAM" id="SSF53335">
    <property type="entry name" value="S-adenosyl-L-methionine-dependent methyltransferases"/>
    <property type="match status" value="1"/>
</dbReference>
<keyword evidence="2" id="KW-0808">Transferase</keyword>
<evidence type="ECO:0000313" key="2">
    <source>
        <dbReference type="EMBL" id="NGO38323.1"/>
    </source>
</evidence>
<dbReference type="Proteomes" id="UP000477311">
    <property type="component" value="Unassembled WGS sequence"/>
</dbReference>
<organism evidence="2 3">
    <name type="scientific">Limisphaera ngatamarikiensis</name>
    <dbReference type="NCBI Taxonomy" id="1324935"/>
    <lineage>
        <taxon>Bacteria</taxon>
        <taxon>Pseudomonadati</taxon>
        <taxon>Verrucomicrobiota</taxon>
        <taxon>Verrucomicrobiia</taxon>
        <taxon>Limisphaerales</taxon>
        <taxon>Limisphaeraceae</taxon>
        <taxon>Limisphaera</taxon>
    </lineage>
</organism>
<proteinExistence type="predicted"/>
<feature type="domain" description="Methyltransferase type 11" evidence="1">
    <location>
        <begin position="73"/>
        <end position="173"/>
    </location>
</feature>
<dbReference type="RefSeq" id="WP_165105732.1">
    <property type="nucleotide sequence ID" value="NZ_JAAKYA010000014.1"/>
</dbReference>
<dbReference type="Pfam" id="PF08241">
    <property type="entry name" value="Methyltransf_11"/>
    <property type="match status" value="1"/>
</dbReference>
<dbReference type="CDD" id="cd02440">
    <property type="entry name" value="AdoMet_MTases"/>
    <property type="match status" value="1"/>
</dbReference>
<evidence type="ECO:0000313" key="3">
    <source>
        <dbReference type="Proteomes" id="UP000477311"/>
    </source>
</evidence>
<dbReference type="PANTHER" id="PTHR42912">
    <property type="entry name" value="METHYLTRANSFERASE"/>
    <property type="match status" value="1"/>
</dbReference>
<keyword evidence="2" id="KW-0489">Methyltransferase</keyword>
<dbReference type="InterPro" id="IPR050508">
    <property type="entry name" value="Methyltransf_Superfamily"/>
</dbReference>
<sequence>MERGTSRWIEVHGAGESPTDRLRRQLAEARAARTLAEAARDERAWLDRLRDEFHRVVVYLRRYRGLEFRGRILEIGAGACGFSAELSKLPQVVEVVATDVSRRLLEELAPRVFAHLGARTDKIVRVPADYHRLGFPDEAFDFVVCSATLHEAVDVVGVLREVRRVLKPGGRLVAVREPRPGWWGRGVVARAEAGGAEPRVRPYSRAEYEAFFAAAGLRLLENRLWPDGGLRGYVNGVWEGVTRGAYLFVAERSPVRSAPGVRPRRTRVLRAGPG</sequence>
<dbReference type="GO" id="GO:0008757">
    <property type="term" value="F:S-adenosylmethionine-dependent methyltransferase activity"/>
    <property type="evidence" value="ECO:0007669"/>
    <property type="project" value="InterPro"/>
</dbReference>
<comment type="caution">
    <text evidence="2">The sequence shown here is derived from an EMBL/GenBank/DDBJ whole genome shotgun (WGS) entry which is preliminary data.</text>
</comment>
<protein>
    <submittedName>
        <fullName evidence="2">Class I SAM-dependent methyltransferase</fullName>
    </submittedName>
</protein>
<dbReference type="GO" id="GO:0032259">
    <property type="term" value="P:methylation"/>
    <property type="evidence" value="ECO:0007669"/>
    <property type="project" value="UniProtKB-KW"/>
</dbReference>
<reference evidence="2 3" key="1">
    <citation type="submission" date="2020-02" db="EMBL/GenBank/DDBJ databases">
        <title>Draft genome sequence of Limisphaera ngatamarikiensis NGM72.4T, a thermophilic Verrucomicrobia grouped in subdivision 3.</title>
        <authorList>
            <person name="Carere C.R."/>
            <person name="Steen J."/>
            <person name="Hugenholtz P."/>
            <person name="Stott M.B."/>
        </authorList>
    </citation>
    <scope>NUCLEOTIDE SEQUENCE [LARGE SCALE GENOMIC DNA]</scope>
    <source>
        <strain evidence="2 3">NGM72.4</strain>
    </source>
</reference>
<dbReference type="Gene3D" id="3.40.50.150">
    <property type="entry name" value="Vaccinia Virus protein VP39"/>
    <property type="match status" value="1"/>
</dbReference>
<keyword evidence="3" id="KW-1185">Reference proteome</keyword>
<gene>
    <name evidence="2" type="ORF">G4L39_02785</name>
</gene>
<dbReference type="InterPro" id="IPR013216">
    <property type="entry name" value="Methyltransf_11"/>
</dbReference>
<dbReference type="AlphaFoldDB" id="A0A6M1RKZ9"/>